<dbReference type="AlphaFoldDB" id="H5SPT9"/>
<name>H5SPT9_9BACT</name>
<reference evidence="2" key="1">
    <citation type="journal article" date="2005" name="Environ. Microbiol.">
        <title>Genetic and functional properties of uncultivated thermophilic crenarchaeotes from a subsurface gold mine as revealed by analysis of genome fragments.</title>
        <authorList>
            <person name="Nunoura T."/>
            <person name="Hirayama H."/>
            <person name="Takami H."/>
            <person name="Oida H."/>
            <person name="Nishi S."/>
            <person name="Shimamura S."/>
            <person name="Suzuki Y."/>
            <person name="Inagaki F."/>
            <person name="Takai K."/>
            <person name="Nealson K.H."/>
            <person name="Horikoshi K."/>
        </authorList>
    </citation>
    <scope>NUCLEOTIDE SEQUENCE</scope>
</reference>
<gene>
    <name evidence="1" type="ORF">HGMM_F35B12C27</name>
    <name evidence="2" type="ORF">HGMM_F54G04C16</name>
</gene>
<dbReference type="EMBL" id="AP011795">
    <property type="protein sequence ID" value="BAL58175.1"/>
    <property type="molecule type" value="Genomic_DNA"/>
</dbReference>
<evidence type="ECO:0000313" key="1">
    <source>
        <dbReference type="EMBL" id="BAL56213.1"/>
    </source>
</evidence>
<accession>H5SPT9</accession>
<protein>
    <submittedName>
        <fullName evidence="2">Hypothetical conserved protein</fullName>
    </submittedName>
</protein>
<organism evidence="2">
    <name type="scientific">uncultured Acetothermia bacterium</name>
    <dbReference type="NCBI Taxonomy" id="236499"/>
    <lineage>
        <taxon>Bacteria</taxon>
        <taxon>Candidatus Bipolaricaulota</taxon>
        <taxon>environmental samples</taxon>
    </lineage>
</organism>
<evidence type="ECO:0000313" key="2">
    <source>
        <dbReference type="EMBL" id="BAL58175.1"/>
    </source>
</evidence>
<dbReference type="EMBL" id="AP011740">
    <property type="protein sequence ID" value="BAL56213.1"/>
    <property type="molecule type" value="Genomic_DNA"/>
</dbReference>
<sequence length="90" mass="10594">MKKLTSERLTLYVKPEYQELLKWAQQHTQAQSLSEAVFSALRELRALIKERQLQALAQTHGLWKDDPQIAQAFEELERGWEGWRKQLEGS</sequence>
<proteinExistence type="predicted"/>
<reference evidence="2" key="2">
    <citation type="journal article" date="2012" name="PLoS ONE">
        <title>A Deeply Branching Thermophilic Bacterium with an Ancient Acetyl-CoA Pathway Dominates a Subsurface Ecosystem.</title>
        <authorList>
            <person name="Takami H."/>
            <person name="Noguchi H."/>
            <person name="Takaki Y."/>
            <person name="Uchiyama I."/>
            <person name="Toyoda A."/>
            <person name="Nishi S."/>
            <person name="Chee G.-J."/>
            <person name="Arai W."/>
            <person name="Nunoura T."/>
            <person name="Itoh T."/>
            <person name="Hattori M."/>
            <person name="Takai K."/>
        </authorList>
    </citation>
    <scope>NUCLEOTIDE SEQUENCE</scope>
</reference>